<keyword evidence="1" id="KW-1133">Transmembrane helix</keyword>
<proteinExistence type="predicted"/>
<dbReference type="AlphaFoldDB" id="A0AA36BS27"/>
<dbReference type="EMBL" id="OX597835">
    <property type="protein sequence ID" value="CAI9738897.1"/>
    <property type="molecule type" value="Genomic_DNA"/>
</dbReference>
<evidence type="ECO:0000313" key="2">
    <source>
        <dbReference type="EMBL" id="CAI9738897.1"/>
    </source>
</evidence>
<name>A0AA36BS27_OCTVU</name>
<gene>
    <name evidence="2" type="ORF">OCTVUL_1B028121</name>
</gene>
<evidence type="ECO:0000256" key="1">
    <source>
        <dbReference type="SAM" id="Phobius"/>
    </source>
</evidence>
<sequence length="87" mass="10006">MDYVRKMMNIRNVLPESLLVIIAIVILAVLGSIIFVVYDFAFIRDVVTRQDVDVVDITVGVGIITIQSENELHWEMIEKMSKHKMKT</sequence>
<keyword evidence="1" id="KW-0472">Membrane</keyword>
<keyword evidence="3" id="KW-1185">Reference proteome</keyword>
<protein>
    <submittedName>
        <fullName evidence="2">Uncharacterized protein</fullName>
    </submittedName>
</protein>
<feature type="transmembrane region" description="Helical" evidence="1">
    <location>
        <begin position="20"/>
        <end position="41"/>
    </location>
</feature>
<organism evidence="2 3">
    <name type="scientific">Octopus vulgaris</name>
    <name type="common">Common octopus</name>
    <dbReference type="NCBI Taxonomy" id="6645"/>
    <lineage>
        <taxon>Eukaryota</taxon>
        <taxon>Metazoa</taxon>
        <taxon>Spiralia</taxon>
        <taxon>Lophotrochozoa</taxon>
        <taxon>Mollusca</taxon>
        <taxon>Cephalopoda</taxon>
        <taxon>Coleoidea</taxon>
        <taxon>Octopodiformes</taxon>
        <taxon>Octopoda</taxon>
        <taxon>Incirrata</taxon>
        <taxon>Octopodidae</taxon>
        <taxon>Octopus</taxon>
    </lineage>
</organism>
<keyword evidence="1" id="KW-0812">Transmembrane</keyword>
<accession>A0AA36BS27</accession>
<dbReference type="Proteomes" id="UP001162480">
    <property type="component" value="Chromosome 22"/>
</dbReference>
<evidence type="ECO:0000313" key="3">
    <source>
        <dbReference type="Proteomes" id="UP001162480"/>
    </source>
</evidence>
<reference evidence="2" key="1">
    <citation type="submission" date="2023-08" db="EMBL/GenBank/DDBJ databases">
        <authorList>
            <person name="Alioto T."/>
            <person name="Alioto T."/>
            <person name="Gomez Garrido J."/>
        </authorList>
    </citation>
    <scope>NUCLEOTIDE SEQUENCE</scope>
</reference>